<feature type="region of interest" description="Disordered" evidence="1">
    <location>
        <begin position="48"/>
        <end position="82"/>
    </location>
</feature>
<accession>A0AA38FD95</accession>
<dbReference type="EMBL" id="JAHRHJ020000009">
    <property type="protein sequence ID" value="KAH9301884.1"/>
    <property type="molecule type" value="Genomic_DNA"/>
</dbReference>
<feature type="compositionally biased region" description="Low complexity" evidence="1">
    <location>
        <begin position="65"/>
        <end position="76"/>
    </location>
</feature>
<organism evidence="2 3">
    <name type="scientific">Taxus chinensis</name>
    <name type="common">Chinese yew</name>
    <name type="synonym">Taxus wallichiana var. chinensis</name>
    <dbReference type="NCBI Taxonomy" id="29808"/>
    <lineage>
        <taxon>Eukaryota</taxon>
        <taxon>Viridiplantae</taxon>
        <taxon>Streptophyta</taxon>
        <taxon>Embryophyta</taxon>
        <taxon>Tracheophyta</taxon>
        <taxon>Spermatophyta</taxon>
        <taxon>Pinopsida</taxon>
        <taxon>Pinidae</taxon>
        <taxon>Conifers II</taxon>
        <taxon>Cupressales</taxon>
        <taxon>Taxaceae</taxon>
        <taxon>Taxus</taxon>
    </lineage>
</organism>
<protein>
    <submittedName>
        <fullName evidence="2">Uncharacterized protein</fullName>
    </submittedName>
</protein>
<name>A0AA38FD95_TAXCH</name>
<dbReference type="AlphaFoldDB" id="A0AA38FD95"/>
<proteinExistence type="predicted"/>
<reference evidence="2 3" key="1">
    <citation type="journal article" date="2021" name="Nat. Plants">
        <title>The Taxus genome provides insights into paclitaxel biosynthesis.</title>
        <authorList>
            <person name="Xiong X."/>
            <person name="Gou J."/>
            <person name="Liao Q."/>
            <person name="Li Y."/>
            <person name="Zhou Q."/>
            <person name="Bi G."/>
            <person name="Li C."/>
            <person name="Du R."/>
            <person name="Wang X."/>
            <person name="Sun T."/>
            <person name="Guo L."/>
            <person name="Liang H."/>
            <person name="Lu P."/>
            <person name="Wu Y."/>
            <person name="Zhang Z."/>
            <person name="Ro D.K."/>
            <person name="Shang Y."/>
            <person name="Huang S."/>
            <person name="Yan J."/>
        </authorList>
    </citation>
    <scope>NUCLEOTIDE SEQUENCE [LARGE SCALE GENOMIC DNA]</scope>
    <source>
        <strain evidence="2">Ta-2019</strain>
    </source>
</reference>
<gene>
    <name evidence="2" type="ORF">KI387_013467</name>
</gene>
<evidence type="ECO:0000313" key="2">
    <source>
        <dbReference type="EMBL" id="KAH9301884.1"/>
    </source>
</evidence>
<evidence type="ECO:0000313" key="3">
    <source>
        <dbReference type="Proteomes" id="UP000824469"/>
    </source>
</evidence>
<comment type="caution">
    <text evidence="2">The sequence shown here is derived from an EMBL/GenBank/DDBJ whole genome shotgun (WGS) entry which is preliminary data.</text>
</comment>
<feature type="region of interest" description="Disordered" evidence="1">
    <location>
        <begin position="1"/>
        <end position="20"/>
    </location>
</feature>
<sequence>MVRRSGNVVNNPPPEEGAITSQKIDEILATFLGTRDHLAVLKQQVIGNEEKEDASNNNQPTLEDNANLGVYNNNVNIPDQPEKKKARLEVERTNDIKRISLPKFDGTTLGDGAKNFIRRNG</sequence>
<feature type="compositionally biased region" description="Polar residues" evidence="1">
    <location>
        <begin position="55"/>
        <end position="64"/>
    </location>
</feature>
<evidence type="ECO:0000256" key="1">
    <source>
        <dbReference type="SAM" id="MobiDB-lite"/>
    </source>
</evidence>
<dbReference type="Proteomes" id="UP000824469">
    <property type="component" value="Unassembled WGS sequence"/>
</dbReference>
<keyword evidence="3" id="KW-1185">Reference proteome</keyword>